<organism evidence="2 3">
    <name type="scientific">Reyranella soli</name>
    <dbReference type="NCBI Taxonomy" id="1230389"/>
    <lineage>
        <taxon>Bacteria</taxon>
        <taxon>Pseudomonadati</taxon>
        <taxon>Pseudomonadota</taxon>
        <taxon>Alphaproteobacteria</taxon>
        <taxon>Hyphomicrobiales</taxon>
        <taxon>Reyranellaceae</taxon>
        <taxon>Reyranella</taxon>
    </lineage>
</organism>
<gene>
    <name evidence="2" type="ORF">RSO01_83820</name>
</gene>
<proteinExistence type="predicted"/>
<dbReference type="Pfam" id="PF14520">
    <property type="entry name" value="HHH_5"/>
    <property type="match status" value="1"/>
</dbReference>
<comment type="caution">
    <text evidence="2">The sequence shown here is derived from an EMBL/GenBank/DDBJ whole genome shotgun (WGS) entry which is preliminary data.</text>
</comment>
<evidence type="ECO:0000256" key="1">
    <source>
        <dbReference type="SAM" id="MobiDB-lite"/>
    </source>
</evidence>
<dbReference type="Gene3D" id="1.10.150.20">
    <property type="entry name" value="5' to 3' exonuclease, C-terminal subdomain"/>
    <property type="match status" value="1"/>
</dbReference>
<protein>
    <recommendedName>
        <fullName evidence="4">RNA polymerase alpha subunit C-terminal domain-containing protein</fullName>
    </recommendedName>
</protein>
<evidence type="ECO:0000313" key="2">
    <source>
        <dbReference type="EMBL" id="GEP61216.1"/>
    </source>
</evidence>
<keyword evidence="3" id="KW-1185">Reference proteome</keyword>
<sequence length="110" mass="12087">MTHDGSRNVSGSSCNPYRRKGVQGPIISGFEAMSRVRHKPSSFEEYWLASKAWERKGLPLGTARALANAGFLKVDDLRSANALELASIPRVGRKSLAILHKLADRTKARP</sequence>
<dbReference type="AlphaFoldDB" id="A0A512NQJ3"/>
<evidence type="ECO:0000313" key="3">
    <source>
        <dbReference type="Proteomes" id="UP000321058"/>
    </source>
</evidence>
<evidence type="ECO:0008006" key="4">
    <source>
        <dbReference type="Google" id="ProtNLM"/>
    </source>
</evidence>
<accession>A0A512NQJ3</accession>
<dbReference type="EMBL" id="BKAJ01000207">
    <property type="protein sequence ID" value="GEP61216.1"/>
    <property type="molecule type" value="Genomic_DNA"/>
</dbReference>
<feature type="region of interest" description="Disordered" evidence="1">
    <location>
        <begin position="1"/>
        <end position="21"/>
    </location>
</feature>
<name>A0A512NQJ3_9HYPH</name>
<dbReference type="Proteomes" id="UP000321058">
    <property type="component" value="Unassembled WGS sequence"/>
</dbReference>
<reference evidence="2 3" key="1">
    <citation type="submission" date="2019-07" db="EMBL/GenBank/DDBJ databases">
        <title>Whole genome shotgun sequence of Reyranella soli NBRC 108950.</title>
        <authorList>
            <person name="Hosoyama A."/>
            <person name="Uohara A."/>
            <person name="Ohji S."/>
            <person name="Ichikawa N."/>
        </authorList>
    </citation>
    <scope>NUCLEOTIDE SEQUENCE [LARGE SCALE GENOMIC DNA]</scope>
    <source>
        <strain evidence="2 3">NBRC 108950</strain>
    </source>
</reference>